<evidence type="ECO:0000313" key="1">
    <source>
        <dbReference type="EMBL" id="CAD8180168.1"/>
    </source>
</evidence>
<organism evidence="1 2">
    <name type="scientific">Paramecium octaurelia</name>
    <dbReference type="NCBI Taxonomy" id="43137"/>
    <lineage>
        <taxon>Eukaryota</taxon>
        <taxon>Sar</taxon>
        <taxon>Alveolata</taxon>
        <taxon>Ciliophora</taxon>
        <taxon>Intramacronucleata</taxon>
        <taxon>Oligohymenophorea</taxon>
        <taxon>Peniculida</taxon>
        <taxon>Parameciidae</taxon>
        <taxon>Paramecium</taxon>
    </lineage>
</organism>
<accession>A0A8S1VQ68</accession>
<comment type="caution">
    <text evidence="1">The sequence shown here is derived from an EMBL/GenBank/DDBJ whole genome shotgun (WGS) entry which is preliminary data.</text>
</comment>
<dbReference type="Proteomes" id="UP000683925">
    <property type="component" value="Unassembled WGS sequence"/>
</dbReference>
<keyword evidence="2" id="KW-1185">Reference proteome</keyword>
<dbReference type="EMBL" id="CAJJDP010000073">
    <property type="protein sequence ID" value="CAD8180168.1"/>
    <property type="molecule type" value="Genomic_DNA"/>
</dbReference>
<reference evidence="1" key="1">
    <citation type="submission" date="2021-01" db="EMBL/GenBank/DDBJ databases">
        <authorList>
            <consortium name="Genoscope - CEA"/>
            <person name="William W."/>
        </authorList>
    </citation>
    <scope>NUCLEOTIDE SEQUENCE</scope>
</reference>
<evidence type="ECO:0000313" key="2">
    <source>
        <dbReference type="Proteomes" id="UP000683925"/>
    </source>
</evidence>
<name>A0A8S1VQ68_PAROT</name>
<proteinExistence type="predicted"/>
<sequence length="47" mass="5654">MDQLQIDQKRTATIDFEQNNQQIRAYICKLEKTKMVLDFNVFLYKIG</sequence>
<dbReference type="AlphaFoldDB" id="A0A8S1VQ68"/>
<gene>
    <name evidence="1" type="ORF">POCTA_138.1.T0740179</name>
</gene>
<protein>
    <submittedName>
        <fullName evidence="1">Uncharacterized protein</fullName>
    </submittedName>
</protein>